<keyword evidence="4" id="KW-0049">Antioxidant</keyword>
<dbReference type="AlphaFoldDB" id="A0A558QRQ2"/>
<evidence type="ECO:0000256" key="4">
    <source>
        <dbReference type="ARBA" id="ARBA00022862"/>
    </source>
</evidence>
<dbReference type="PANTHER" id="PTHR42801">
    <property type="entry name" value="THIOREDOXIN-DEPENDENT PEROXIDE REDUCTASE"/>
    <property type="match status" value="1"/>
</dbReference>
<dbReference type="GO" id="GO:0045454">
    <property type="term" value="P:cell redox homeostasis"/>
    <property type="evidence" value="ECO:0007669"/>
    <property type="project" value="TreeGrafter"/>
</dbReference>
<dbReference type="PROSITE" id="PS51352">
    <property type="entry name" value="THIOREDOXIN_2"/>
    <property type="match status" value="1"/>
</dbReference>
<keyword evidence="14" id="KW-1185">Reference proteome</keyword>
<evidence type="ECO:0000256" key="1">
    <source>
        <dbReference type="ARBA" id="ARBA00003330"/>
    </source>
</evidence>
<dbReference type="InterPro" id="IPR000866">
    <property type="entry name" value="AhpC/TSA"/>
</dbReference>
<gene>
    <name evidence="13" type="ORF">FOY91_20720</name>
</gene>
<comment type="function">
    <text evidence="1">Thiol-specific peroxidase that catalyzes the reduction of hydrogen peroxide and organic hydroperoxides to water and alcohols, respectively. Plays a role in cell protection against oxidative stress by detoxifying peroxides and as sensor of hydrogen peroxide-mediated signaling events.</text>
</comment>
<dbReference type="SUPFAM" id="SSF52833">
    <property type="entry name" value="Thioredoxin-like"/>
    <property type="match status" value="1"/>
</dbReference>
<evidence type="ECO:0000256" key="7">
    <source>
        <dbReference type="ARBA" id="ARBA00023284"/>
    </source>
</evidence>
<sequence>MSPPCRRVAGAWISLRRRRNDYHAPRPVAWQIGRFARGALRLGSTPPCRRPALKPFLAALIATAAIAATPATAALPVGATAPDFATQASLAGKPFPFRLSQALKKGPVVLYFYPAAFTSGCTVEAHEFAEATDDFNRLGATVIGVSADKIETLNKFSVSECRNKFAVASATPKVIADYDVKLPVVAKSNRTSFVIAPDGKIIYAYSALSPAGHVSGTMNAVKAWEAAHPKR</sequence>
<dbReference type="InterPro" id="IPR036249">
    <property type="entry name" value="Thioredoxin-like_sf"/>
</dbReference>
<proteinExistence type="inferred from homology"/>
<dbReference type="EC" id="1.11.1.24" evidence="2"/>
<keyword evidence="7" id="KW-0676">Redox-active center</keyword>
<dbReference type="Pfam" id="PF00578">
    <property type="entry name" value="AhpC-TSA"/>
    <property type="match status" value="1"/>
</dbReference>
<evidence type="ECO:0000256" key="2">
    <source>
        <dbReference type="ARBA" id="ARBA00013017"/>
    </source>
</evidence>
<evidence type="ECO:0000313" key="14">
    <source>
        <dbReference type="Proteomes" id="UP000318681"/>
    </source>
</evidence>
<evidence type="ECO:0000256" key="6">
    <source>
        <dbReference type="ARBA" id="ARBA00023157"/>
    </source>
</evidence>
<organism evidence="13 14">
    <name type="scientific">Alterirhizorhabdus solaris</name>
    <dbReference type="NCBI Taxonomy" id="2529389"/>
    <lineage>
        <taxon>Bacteria</taxon>
        <taxon>Pseudomonadati</taxon>
        <taxon>Pseudomonadota</taxon>
        <taxon>Alphaproteobacteria</taxon>
        <taxon>Sphingomonadales</taxon>
        <taxon>Rhizorhabdaceae</taxon>
        <taxon>Alterirhizorhabdus</taxon>
    </lineage>
</organism>
<dbReference type="OrthoDB" id="5572803at2"/>
<dbReference type="Proteomes" id="UP000318681">
    <property type="component" value="Unassembled WGS sequence"/>
</dbReference>
<dbReference type="PANTHER" id="PTHR42801:SF4">
    <property type="entry name" value="AHPC_TSA FAMILY PROTEIN"/>
    <property type="match status" value="1"/>
</dbReference>
<feature type="domain" description="Thioredoxin" evidence="12">
    <location>
        <begin position="75"/>
        <end position="226"/>
    </location>
</feature>
<accession>A0A558QRQ2</accession>
<dbReference type="GO" id="GO:0008379">
    <property type="term" value="F:thioredoxin peroxidase activity"/>
    <property type="evidence" value="ECO:0007669"/>
    <property type="project" value="TreeGrafter"/>
</dbReference>
<dbReference type="InterPro" id="IPR013766">
    <property type="entry name" value="Thioredoxin_domain"/>
</dbReference>
<dbReference type="EMBL" id="VNIM01000168">
    <property type="protein sequence ID" value="TVV69823.1"/>
    <property type="molecule type" value="Genomic_DNA"/>
</dbReference>
<evidence type="ECO:0000259" key="12">
    <source>
        <dbReference type="PROSITE" id="PS51352"/>
    </source>
</evidence>
<dbReference type="Gene3D" id="3.40.30.10">
    <property type="entry name" value="Glutaredoxin"/>
    <property type="match status" value="1"/>
</dbReference>
<keyword evidence="3" id="KW-0575">Peroxidase</keyword>
<keyword evidence="5" id="KW-0560">Oxidoreductase</keyword>
<evidence type="ECO:0000256" key="10">
    <source>
        <dbReference type="ARBA" id="ARBA00042639"/>
    </source>
</evidence>
<evidence type="ECO:0000256" key="5">
    <source>
        <dbReference type="ARBA" id="ARBA00023002"/>
    </source>
</evidence>
<comment type="caution">
    <text evidence="13">The sequence shown here is derived from an EMBL/GenBank/DDBJ whole genome shotgun (WGS) entry which is preliminary data.</text>
</comment>
<dbReference type="GO" id="GO:0034599">
    <property type="term" value="P:cellular response to oxidative stress"/>
    <property type="evidence" value="ECO:0007669"/>
    <property type="project" value="TreeGrafter"/>
</dbReference>
<dbReference type="GO" id="GO:0005737">
    <property type="term" value="C:cytoplasm"/>
    <property type="evidence" value="ECO:0007669"/>
    <property type="project" value="TreeGrafter"/>
</dbReference>
<evidence type="ECO:0000313" key="13">
    <source>
        <dbReference type="EMBL" id="TVV69823.1"/>
    </source>
</evidence>
<evidence type="ECO:0000256" key="11">
    <source>
        <dbReference type="ARBA" id="ARBA00049091"/>
    </source>
</evidence>
<comment type="catalytic activity">
    <reaction evidence="11">
        <text>a hydroperoxide + [thioredoxin]-dithiol = an alcohol + [thioredoxin]-disulfide + H2O</text>
        <dbReference type="Rhea" id="RHEA:62620"/>
        <dbReference type="Rhea" id="RHEA-COMP:10698"/>
        <dbReference type="Rhea" id="RHEA-COMP:10700"/>
        <dbReference type="ChEBI" id="CHEBI:15377"/>
        <dbReference type="ChEBI" id="CHEBI:29950"/>
        <dbReference type="ChEBI" id="CHEBI:30879"/>
        <dbReference type="ChEBI" id="CHEBI:35924"/>
        <dbReference type="ChEBI" id="CHEBI:50058"/>
        <dbReference type="EC" id="1.11.1.24"/>
    </reaction>
</comment>
<evidence type="ECO:0000256" key="8">
    <source>
        <dbReference type="ARBA" id="ARBA00032824"/>
    </source>
</evidence>
<keyword evidence="6" id="KW-1015">Disulfide bond</keyword>
<comment type="similarity">
    <text evidence="9">Belongs to the peroxiredoxin family. BCP/PrxQ subfamily.</text>
</comment>
<reference evidence="13 14" key="1">
    <citation type="submission" date="2019-07" db="EMBL/GenBank/DDBJ databases">
        <title>Sphingomonas solaris sp. nov., isolated from a solar panel from Boston, Massachusetts.</title>
        <authorList>
            <person name="Tanner K."/>
            <person name="Pascual J."/>
            <person name="Mancuso C."/>
            <person name="Pereto J."/>
            <person name="Khalil A."/>
            <person name="Vilanova C."/>
        </authorList>
    </citation>
    <scope>NUCLEOTIDE SEQUENCE [LARGE SCALE GENOMIC DNA]</scope>
    <source>
        <strain evidence="13 14">R4DWN</strain>
    </source>
</reference>
<dbReference type="CDD" id="cd03017">
    <property type="entry name" value="PRX_BCP"/>
    <property type="match status" value="1"/>
</dbReference>
<protein>
    <recommendedName>
        <fullName evidence="2">thioredoxin-dependent peroxiredoxin</fullName>
        <ecNumber evidence="2">1.11.1.24</ecNumber>
    </recommendedName>
    <alternativeName>
        <fullName evidence="8">Thioredoxin peroxidase</fullName>
    </alternativeName>
    <alternativeName>
        <fullName evidence="10">Thioredoxin-dependent peroxiredoxin Bcp</fullName>
    </alternativeName>
</protein>
<name>A0A558QRQ2_9SPHN</name>
<evidence type="ECO:0000256" key="3">
    <source>
        <dbReference type="ARBA" id="ARBA00022559"/>
    </source>
</evidence>
<dbReference type="InterPro" id="IPR050924">
    <property type="entry name" value="Peroxiredoxin_BCP/PrxQ"/>
</dbReference>
<evidence type="ECO:0000256" key="9">
    <source>
        <dbReference type="ARBA" id="ARBA00038489"/>
    </source>
</evidence>